<keyword evidence="6 7" id="KW-0472">Membrane</keyword>
<sequence>MLVPYLNILAGSFSGGQAILQGKVSIFPVNFTLDHYLAVLKNKAIWKAFGVTIWVTAAGTFLSLLFTSLMGYGLSKSHLKGRRLMMIMVIITMIFPAPLIPTYLVVKSFGLLDTLSALIIPGLISAFNLVIMITFFKGIPEGLTDAATIDGCDEFNTFGRIIMPLSLPSLTTIGLFYAVGYWNGYMNAIMYLRDPGLFTLQVKLRQLLVENDAGSMGAGMLISIEGIRMATIIVATVPILFIYPLIQKHFIQGAMIGSVKG</sequence>
<feature type="domain" description="ABC transmembrane type-1" evidence="8">
    <location>
        <begin position="49"/>
        <end position="246"/>
    </location>
</feature>
<evidence type="ECO:0000256" key="6">
    <source>
        <dbReference type="ARBA" id="ARBA00023136"/>
    </source>
</evidence>
<dbReference type="Proteomes" id="UP000616779">
    <property type="component" value="Unassembled WGS sequence"/>
</dbReference>
<keyword evidence="4 7" id="KW-0812">Transmembrane</keyword>
<organism evidence="9 10">
    <name type="scientific">Paenibacillus phytorum</name>
    <dbReference type="NCBI Taxonomy" id="2654977"/>
    <lineage>
        <taxon>Bacteria</taxon>
        <taxon>Bacillati</taxon>
        <taxon>Bacillota</taxon>
        <taxon>Bacilli</taxon>
        <taxon>Bacillales</taxon>
        <taxon>Paenibacillaceae</taxon>
        <taxon>Paenibacillus</taxon>
    </lineage>
</organism>
<dbReference type="PROSITE" id="PS50928">
    <property type="entry name" value="ABC_TM1"/>
    <property type="match status" value="1"/>
</dbReference>
<dbReference type="PANTHER" id="PTHR43744">
    <property type="entry name" value="ABC TRANSPORTER PERMEASE PROTEIN MG189-RELATED-RELATED"/>
    <property type="match status" value="1"/>
</dbReference>
<dbReference type="Pfam" id="PF00528">
    <property type="entry name" value="BPD_transp_1"/>
    <property type="match status" value="1"/>
</dbReference>
<evidence type="ECO:0000313" key="10">
    <source>
        <dbReference type="Proteomes" id="UP000616779"/>
    </source>
</evidence>
<dbReference type="EMBL" id="WHOA01000115">
    <property type="protein sequence ID" value="NOU73048.1"/>
    <property type="molecule type" value="Genomic_DNA"/>
</dbReference>
<feature type="transmembrane region" description="Helical" evidence="7">
    <location>
        <begin position="84"/>
        <end position="106"/>
    </location>
</feature>
<evidence type="ECO:0000313" key="9">
    <source>
        <dbReference type="EMBL" id="NOU73048.1"/>
    </source>
</evidence>
<dbReference type="PANTHER" id="PTHR43744:SF9">
    <property type="entry name" value="POLYGALACTURONAN_RHAMNOGALACTURONAN TRANSPORT SYSTEM PERMEASE PROTEIN YTCP"/>
    <property type="match status" value="1"/>
</dbReference>
<dbReference type="SUPFAM" id="SSF161098">
    <property type="entry name" value="MetI-like"/>
    <property type="match status" value="1"/>
</dbReference>
<keyword evidence="3" id="KW-1003">Cell membrane</keyword>
<evidence type="ECO:0000259" key="8">
    <source>
        <dbReference type="PROSITE" id="PS50928"/>
    </source>
</evidence>
<feature type="transmembrane region" description="Helical" evidence="7">
    <location>
        <begin position="226"/>
        <end position="246"/>
    </location>
</feature>
<dbReference type="InterPro" id="IPR000515">
    <property type="entry name" value="MetI-like"/>
</dbReference>
<keyword evidence="2 7" id="KW-0813">Transport</keyword>
<feature type="transmembrane region" description="Helical" evidence="7">
    <location>
        <begin position="118"/>
        <end position="140"/>
    </location>
</feature>
<keyword evidence="5 7" id="KW-1133">Transmembrane helix</keyword>
<evidence type="ECO:0000256" key="1">
    <source>
        <dbReference type="ARBA" id="ARBA00004651"/>
    </source>
</evidence>
<feature type="transmembrane region" description="Helical" evidence="7">
    <location>
        <begin position="51"/>
        <end position="72"/>
    </location>
</feature>
<proteinExistence type="inferred from homology"/>
<comment type="caution">
    <text evidence="9">The sequence shown here is derived from an EMBL/GenBank/DDBJ whole genome shotgun (WGS) entry which is preliminary data.</text>
</comment>
<feature type="transmembrane region" description="Helical" evidence="7">
    <location>
        <begin position="161"/>
        <end position="182"/>
    </location>
</feature>
<keyword evidence="10" id="KW-1185">Reference proteome</keyword>
<name>A0ABX1XWW0_9BACL</name>
<dbReference type="InterPro" id="IPR035906">
    <property type="entry name" value="MetI-like_sf"/>
</dbReference>
<protein>
    <submittedName>
        <fullName evidence="9">ABC transporter permease subunit</fullName>
    </submittedName>
</protein>
<gene>
    <name evidence="9" type="ORF">GC098_16750</name>
</gene>
<evidence type="ECO:0000256" key="7">
    <source>
        <dbReference type="RuleBase" id="RU363032"/>
    </source>
</evidence>
<dbReference type="Gene3D" id="1.10.3720.10">
    <property type="entry name" value="MetI-like"/>
    <property type="match status" value="1"/>
</dbReference>
<evidence type="ECO:0000256" key="2">
    <source>
        <dbReference type="ARBA" id="ARBA00022448"/>
    </source>
</evidence>
<comment type="similarity">
    <text evidence="7">Belongs to the binding-protein-dependent transport system permease family.</text>
</comment>
<comment type="subcellular location">
    <subcellularLocation>
        <location evidence="1 7">Cell membrane</location>
        <topology evidence="1 7">Multi-pass membrane protein</topology>
    </subcellularLocation>
</comment>
<dbReference type="CDD" id="cd06261">
    <property type="entry name" value="TM_PBP2"/>
    <property type="match status" value="1"/>
</dbReference>
<evidence type="ECO:0000256" key="4">
    <source>
        <dbReference type="ARBA" id="ARBA00022692"/>
    </source>
</evidence>
<reference evidence="9 10" key="1">
    <citation type="submission" date="2019-10" db="EMBL/GenBank/DDBJ databases">
        <title>Description of Paenibacillus terrestris sp. nov.</title>
        <authorList>
            <person name="Carlier A."/>
            <person name="Qi S."/>
        </authorList>
    </citation>
    <scope>NUCLEOTIDE SEQUENCE [LARGE SCALE GENOMIC DNA]</scope>
    <source>
        <strain evidence="9 10">LMG 31458</strain>
    </source>
</reference>
<accession>A0ABX1XWW0</accession>
<evidence type="ECO:0000256" key="3">
    <source>
        <dbReference type="ARBA" id="ARBA00022475"/>
    </source>
</evidence>
<evidence type="ECO:0000256" key="5">
    <source>
        <dbReference type="ARBA" id="ARBA00022989"/>
    </source>
</evidence>